<dbReference type="InterPro" id="IPR008979">
    <property type="entry name" value="Galactose-bd-like_sf"/>
</dbReference>
<gene>
    <name evidence="2" type="ORF">AMON00008_LOCUS26587</name>
</gene>
<dbReference type="PANTHER" id="PTHR33906:SF1">
    <property type="entry name" value="INTRAFLAGELLAR TRANSPORT PROTEIN 25 HOMOLOG"/>
    <property type="match status" value="1"/>
</dbReference>
<reference evidence="2" key="1">
    <citation type="submission" date="2021-01" db="EMBL/GenBank/DDBJ databases">
        <authorList>
            <person name="Corre E."/>
            <person name="Pelletier E."/>
            <person name="Niang G."/>
            <person name="Scheremetjew M."/>
            <person name="Finn R."/>
            <person name="Kale V."/>
            <person name="Holt S."/>
            <person name="Cochrane G."/>
            <person name="Meng A."/>
            <person name="Brown T."/>
            <person name="Cohen L."/>
        </authorList>
    </citation>
    <scope>NUCLEOTIDE SEQUENCE</scope>
    <source>
        <strain evidence="2">CCMP3105</strain>
    </source>
</reference>
<accession>A0A7S4QW56</accession>
<feature type="region of interest" description="Disordered" evidence="1">
    <location>
        <begin position="125"/>
        <end position="219"/>
    </location>
</feature>
<dbReference type="GO" id="GO:0030992">
    <property type="term" value="C:intraciliary transport particle B"/>
    <property type="evidence" value="ECO:0007669"/>
    <property type="project" value="InterPro"/>
</dbReference>
<dbReference type="AlphaFoldDB" id="A0A7S4QW56"/>
<dbReference type="GO" id="GO:0042073">
    <property type="term" value="P:intraciliary transport"/>
    <property type="evidence" value="ECO:0007669"/>
    <property type="project" value="InterPro"/>
</dbReference>
<dbReference type="InterPro" id="IPR033558">
    <property type="entry name" value="IFT25"/>
</dbReference>
<dbReference type="SUPFAM" id="SSF49785">
    <property type="entry name" value="Galactose-binding domain-like"/>
    <property type="match status" value="1"/>
</dbReference>
<dbReference type="PANTHER" id="PTHR33906">
    <property type="entry name" value="INTRAFLAGELLAR TRANSPORT PROTEIN 25 HOMOLOG"/>
    <property type="match status" value="1"/>
</dbReference>
<dbReference type="Gene3D" id="2.60.120.260">
    <property type="entry name" value="Galactose-binding domain-like"/>
    <property type="match status" value="1"/>
</dbReference>
<dbReference type="EMBL" id="HBNR01038477">
    <property type="protein sequence ID" value="CAE4595856.1"/>
    <property type="molecule type" value="Transcribed_RNA"/>
</dbReference>
<dbReference type="GO" id="GO:0005929">
    <property type="term" value="C:cilium"/>
    <property type="evidence" value="ECO:0007669"/>
    <property type="project" value="TreeGrafter"/>
</dbReference>
<protein>
    <recommendedName>
        <fullName evidence="3">F5/8 type C domain-containing protein</fullName>
    </recommendedName>
</protein>
<evidence type="ECO:0008006" key="3">
    <source>
        <dbReference type="Google" id="ProtNLM"/>
    </source>
</evidence>
<evidence type="ECO:0000313" key="2">
    <source>
        <dbReference type="EMBL" id="CAE4595856.1"/>
    </source>
</evidence>
<evidence type="ECO:0000256" key="1">
    <source>
        <dbReference type="SAM" id="MobiDB-lite"/>
    </source>
</evidence>
<organism evidence="2">
    <name type="scientific">Alexandrium monilatum</name>
    <dbReference type="NCBI Taxonomy" id="311494"/>
    <lineage>
        <taxon>Eukaryota</taxon>
        <taxon>Sar</taxon>
        <taxon>Alveolata</taxon>
        <taxon>Dinophyceae</taxon>
        <taxon>Gonyaulacales</taxon>
        <taxon>Pyrocystaceae</taxon>
        <taxon>Alexandrium</taxon>
    </lineage>
</organism>
<proteinExistence type="predicted"/>
<feature type="compositionally biased region" description="Basic and acidic residues" evidence="1">
    <location>
        <begin position="144"/>
        <end position="162"/>
    </location>
</feature>
<sequence length="347" mass="36198">MAASGAAAPPPLESVSSPLGAGGPDLVVALSASAADRPGAVALTCTSLGGTAVAVLEVDKTQGVQGLVEVLSERLGVLLARSSGWRQRLRLAYPDGSPLPEPLGTSLTVRDLMASDAWCKAEVRGLRETDQTSPAATPTRGGRLHKDSSKAKLEGSLKRLQEAKNLPLTAKVEPKQEPPKNEASTQGRGGSGGAPNVATAAAARQGAHRGHGSDPASREAGGRVLLVSSLDWAHPGDSVIDGSEKTYWLSTGLYPQEILVELGRPSRVAGVRLSTTNVRGVRIEGCSEHAAVQFETLAAGELEAAAGCLQRKELRCSEQAAPTRFVKTMILSGWHDFCSVHRITVME</sequence>
<name>A0A7S4QW56_9DINO</name>